<comment type="caution">
    <text evidence="6">The sequence shown here is derived from an EMBL/GenBank/DDBJ whole genome shotgun (WGS) entry which is preliminary data.</text>
</comment>
<dbReference type="GO" id="GO:0016020">
    <property type="term" value="C:membrane"/>
    <property type="evidence" value="ECO:0007669"/>
    <property type="project" value="UniProtKB-SubCell"/>
</dbReference>
<keyword evidence="2 5" id="KW-0812">Transmembrane</keyword>
<proteinExistence type="predicted"/>
<dbReference type="Proteomes" id="UP000178427">
    <property type="component" value="Unassembled WGS sequence"/>
</dbReference>
<evidence type="ECO:0000256" key="5">
    <source>
        <dbReference type="SAM" id="Phobius"/>
    </source>
</evidence>
<evidence type="ECO:0000256" key="4">
    <source>
        <dbReference type="ARBA" id="ARBA00023136"/>
    </source>
</evidence>
<dbReference type="EMBL" id="MFMA01000046">
    <property type="protein sequence ID" value="OGG73691.1"/>
    <property type="molecule type" value="Genomic_DNA"/>
</dbReference>
<dbReference type="Pfam" id="PF07681">
    <property type="entry name" value="DoxX"/>
    <property type="match status" value="1"/>
</dbReference>
<feature type="transmembrane region" description="Helical" evidence="5">
    <location>
        <begin position="7"/>
        <end position="25"/>
    </location>
</feature>
<keyword evidence="3 5" id="KW-1133">Transmembrane helix</keyword>
<dbReference type="InterPro" id="IPR032808">
    <property type="entry name" value="DoxX"/>
</dbReference>
<organism evidence="6 7">
    <name type="scientific">Candidatus Kaiserbacteria bacterium RIFCSPLOWO2_01_FULL_54_20</name>
    <dbReference type="NCBI Taxonomy" id="1798513"/>
    <lineage>
        <taxon>Bacteria</taxon>
        <taxon>Candidatus Kaiseribacteriota</taxon>
    </lineage>
</organism>
<evidence type="ECO:0008006" key="8">
    <source>
        <dbReference type="Google" id="ProtNLM"/>
    </source>
</evidence>
<feature type="transmembrane region" description="Helical" evidence="5">
    <location>
        <begin position="71"/>
        <end position="89"/>
    </location>
</feature>
<dbReference type="AlphaFoldDB" id="A0A1F6EJ79"/>
<evidence type="ECO:0000256" key="2">
    <source>
        <dbReference type="ARBA" id="ARBA00022692"/>
    </source>
</evidence>
<feature type="transmembrane region" description="Helical" evidence="5">
    <location>
        <begin position="45"/>
        <end position="66"/>
    </location>
</feature>
<reference evidence="6 7" key="1">
    <citation type="journal article" date="2016" name="Nat. Commun.">
        <title>Thousands of microbial genomes shed light on interconnected biogeochemical processes in an aquifer system.</title>
        <authorList>
            <person name="Anantharaman K."/>
            <person name="Brown C.T."/>
            <person name="Hug L.A."/>
            <person name="Sharon I."/>
            <person name="Castelle C.J."/>
            <person name="Probst A.J."/>
            <person name="Thomas B.C."/>
            <person name="Singh A."/>
            <person name="Wilkins M.J."/>
            <person name="Karaoz U."/>
            <person name="Brodie E.L."/>
            <person name="Williams K.H."/>
            <person name="Hubbard S.S."/>
            <person name="Banfield J.F."/>
        </authorList>
    </citation>
    <scope>NUCLEOTIDE SEQUENCE [LARGE SCALE GENOMIC DNA]</scope>
</reference>
<gene>
    <name evidence="6" type="ORF">A3A40_03455</name>
</gene>
<comment type="subcellular location">
    <subcellularLocation>
        <location evidence="1">Membrane</location>
        <topology evidence="1">Multi-pass membrane protein</topology>
    </subcellularLocation>
</comment>
<evidence type="ECO:0000256" key="1">
    <source>
        <dbReference type="ARBA" id="ARBA00004141"/>
    </source>
</evidence>
<sequence length="127" mass="13925">MTPLNTYALPLLRAGLVVLFLWFGFSQVTAPGDWLAWVPEWTSAFGVSASTIVLLNGAFEVILGALLAVGFYTRIAALLLSIHLFLIAYEVGYNDVGVRDFVLAIATLSLALFGPDQYTIDKRTQRE</sequence>
<dbReference type="STRING" id="1798513.A3A40_03455"/>
<feature type="transmembrane region" description="Helical" evidence="5">
    <location>
        <begin position="101"/>
        <end position="120"/>
    </location>
</feature>
<protein>
    <recommendedName>
        <fullName evidence="8">DoxX family protein</fullName>
    </recommendedName>
</protein>
<accession>A0A1F6EJ79</accession>
<name>A0A1F6EJ79_9BACT</name>
<evidence type="ECO:0000256" key="3">
    <source>
        <dbReference type="ARBA" id="ARBA00022989"/>
    </source>
</evidence>
<evidence type="ECO:0000313" key="7">
    <source>
        <dbReference type="Proteomes" id="UP000178427"/>
    </source>
</evidence>
<evidence type="ECO:0000313" key="6">
    <source>
        <dbReference type="EMBL" id="OGG73691.1"/>
    </source>
</evidence>
<keyword evidence="4 5" id="KW-0472">Membrane</keyword>